<sequence length="536" mass="58980">MYIYNGKLNWYEYAKNECITFVFPASFSLNDPVCAYWQWTVDGAGVKKSNSLQFGTITSVTTTSDQYNIVVSFEYYSFEGVVASDFQSVTVTMRNPQGERNSATNLQIQSSDAVRVPSTEVFTGKLNWWSYAQNEMITLVVPSGITNGAPVGFYHEWTVDGAGHAKSNHSVNATLSSVSTSANGNITGRFTDGYYTYQATWLSGGKEATVRMSNPSGDNTTNNMKHTDFRSLGTKKALIVRFGTGTDNGIFLVREMLNKHLGFAIDDVELMYFDVEPSNGRPGQTNNGQDPPTATRFKNKFTELISKASPGDVRFLYVDAHGTTYPDEDGSGETDGNDEGWILAENDQGTGKVMVLDDWLAKAIRNNLAKVGVNLTILTSSCMGGGMLDTHTATPGVLLAGCHETQFNVKALRTSAGLVDPWVLAVTTVIKNQVKRKRGVPSYSALFNDAKKFIKQQLDGGNINSRYKGPSTNELAPIPRDQESNTSNQDPQLIFFSGYFDPDEERFLFPFVAPHGGEAKGEATRFPRDEYPHDEL</sequence>
<feature type="compositionally biased region" description="Polar residues" evidence="2">
    <location>
        <begin position="462"/>
        <end position="474"/>
    </location>
</feature>
<dbReference type="Proteomes" id="UP001497453">
    <property type="component" value="Chromosome 8"/>
</dbReference>
<evidence type="ECO:0000256" key="1">
    <source>
        <dbReference type="ARBA" id="ARBA00009005"/>
    </source>
</evidence>
<organism evidence="3 4">
    <name type="scientific">Somion occarium</name>
    <dbReference type="NCBI Taxonomy" id="3059160"/>
    <lineage>
        <taxon>Eukaryota</taxon>
        <taxon>Fungi</taxon>
        <taxon>Dikarya</taxon>
        <taxon>Basidiomycota</taxon>
        <taxon>Agaricomycotina</taxon>
        <taxon>Agaricomycetes</taxon>
        <taxon>Polyporales</taxon>
        <taxon>Cerrenaceae</taxon>
        <taxon>Somion</taxon>
    </lineage>
</organism>
<dbReference type="PANTHER" id="PTHR48104">
    <property type="entry name" value="METACASPASE-4"/>
    <property type="match status" value="1"/>
</dbReference>
<accession>A0ABP1E1R7</accession>
<dbReference type="InterPro" id="IPR050452">
    <property type="entry name" value="Metacaspase"/>
</dbReference>
<comment type="similarity">
    <text evidence="1">Belongs to the peptidase C14B family.</text>
</comment>
<dbReference type="Gene3D" id="3.40.50.12660">
    <property type="match status" value="1"/>
</dbReference>
<keyword evidence="4" id="KW-1185">Reference proteome</keyword>
<name>A0ABP1E1R7_9APHY</name>
<gene>
    <name evidence="3" type="ORF">GFSPODELE1_LOCUS9575</name>
</gene>
<evidence type="ECO:0000313" key="4">
    <source>
        <dbReference type="Proteomes" id="UP001497453"/>
    </source>
</evidence>
<dbReference type="PANTHER" id="PTHR48104:SF30">
    <property type="entry name" value="METACASPASE-1"/>
    <property type="match status" value="1"/>
</dbReference>
<evidence type="ECO:0000256" key="2">
    <source>
        <dbReference type="SAM" id="MobiDB-lite"/>
    </source>
</evidence>
<evidence type="ECO:0000313" key="3">
    <source>
        <dbReference type="EMBL" id="CAL1713986.1"/>
    </source>
</evidence>
<reference evidence="4" key="1">
    <citation type="submission" date="2024-04" db="EMBL/GenBank/DDBJ databases">
        <authorList>
            <person name="Shaw F."/>
            <person name="Minotto A."/>
        </authorList>
    </citation>
    <scope>NUCLEOTIDE SEQUENCE [LARGE SCALE GENOMIC DNA]</scope>
</reference>
<dbReference type="EMBL" id="OZ037951">
    <property type="protein sequence ID" value="CAL1713986.1"/>
    <property type="molecule type" value="Genomic_DNA"/>
</dbReference>
<proteinExistence type="inferred from homology"/>
<feature type="region of interest" description="Disordered" evidence="2">
    <location>
        <begin position="461"/>
        <end position="490"/>
    </location>
</feature>
<feature type="region of interest" description="Disordered" evidence="2">
    <location>
        <begin position="517"/>
        <end position="536"/>
    </location>
</feature>
<protein>
    <submittedName>
        <fullName evidence="3">Uncharacterized protein</fullName>
    </submittedName>
</protein>